<dbReference type="Pfam" id="PF06099">
    <property type="entry name" value="Phenol_hyd_sub"/>
    <property type="match status" value="1"/>
</dbReference>
<proteinExistence type="predicted"/>
<dbReference type="InterPro" id="IPR010353">
    <property type="entry name" value="DmpK"/>
</dbReference>
<evidence type="ECO:0008006" key="3">
    <source>
        <dbReference type="Google" id="ProtNLM"/>
    </source>
</evidence>
<evidence type="ECO:0000313" key="2">
    <source>
        <dbReference type="Proteomes" id="UP000004836"/>
    </source>
</evidence>
<gene>
    <name evidence="1" type="ORF">IMCC14465_18230</name>
</gene>
<dbReference type="STRING" id="1220535.IMCC14465_18230"/>
<dbReference type="OrthoDB" id="8564678at2"/>
<accession>J9DE40</accession>
<dbReference type="EMBL" id="ALYF01000012">
    <property type="protein sequence ID" value="EJW20398.1"/>
    <property type="molecule type" value="Genomic_DNA"/>
</dbReference>
<organism evidence="1 2">
    <name type="scientific">alpha proteobacterium IMCC14465</name>
    <dbReference type="NCBI Taxonomy" id="1220535"/>
    <lineage>
        <taxon>Bacteria</taxon>
        <taxon>Pseudomonadati</taxon>
        <taxon>Pseudomonadota</taxon>
        <taxon>Alphaproteobacteria</taxon>
        <taxon>PS1 clade</taxon>
    </lineage>
</organism>
<protein>
    <recommendedName>
        <fullName evidence="3">Phenol hydroxylase subunit</fullName>
    </recommendedName>
</protein>
<name>J9DE40_9PROT</name>
<keyword evidence="2" id="KW-1185">Reference proteome</keyword>
<dbReference type="Proteomes" id="UP000004836">
    <property type="component" value="Unassembled WGS sequence"/>
</dbReference>
<sequence length="97" mass="11025">MIDEYDPYDRTLDIPDGRNCARVMGVKRNFFVEFEFVAGDPTLTVELVLPIAAFSEFCTVNDVLMLDSTSEEAHKDYEVLCREHGIVPGRPDELLAR</sequence>
<evidence type="ECO:0000313" key="1">
    <source>
        <dbReference type="EMBL" id="EJW20398.1"/>
    </source>
</evidence>
<comment type="caution">
    <text evidence="1">The sequence shown here is derived from an EMBL/GenBank/DDBJ whole genome shotgun (WGS) entry which is preliminary data.</text>
</comment>
<dbReference type="AlphaFoldDB" id="J9DE40"/>
<reference evidence="1 2" key="1">
    <citation type="journal article" date="2012" name="J. Bacteriol.">
        <title>Genome Sequence of Strain IMCC14465, Isolated from the East Sea, Belonging to the PS1 Clade of Alphaproteobacteria.</title>
        <authorList>
            <person name="Yang S.J."/>
            <person name="Kang I."/>
            <person name="Cho J.C."/>
        </authorList>
    </citation>
    <scope>NUCLEOTIDE SEQUENCE [LARGE SCALE GENOMIC DNA]</scope>
    <source>
        <strain evidence="1 2">IMCC14465</strain>
    </source>
</reference>